<evidence type="ECO:0000313" key="6">
    <source>
        <dbReference type="EMBL" id="WVZ88469.1"/>
    </source>
</evidence>
<accession>A0AAQ3UA67</accession>
<evidence type="ECO:0000259" key="5">
    <source>
        <dbReference type="Pfam" id="PF26138"/>
    </source>
</evidence>
<evidence type="ECO:0008006" key="8">
    <source>
        <dbReference type="Google" id="ProtNLM"/>
    </source>
</evidence>
<feature type="domain" description="DDE Tnp4" evidence="4">
    <location>
        <begin position="170"/>
        <end position="356"/>
    </location>
</feature>
<dbReference type="GO" id="GO:0046872">
    <property type="term" value="F:metal ion binding"/>
    <property type="evidence" value="ECO:0007669"/>
    <property type="project" value="UniProtKB-KW"/>
</dbReference>
<dbReference type="Pfam" id="PF13359">
    <property type="entry name" value="DDE_Tnp_4"/>
    <property type="match status" value="1"/>
</dbReference>
<organism evidence="6 7">
    <name type="scientific">Paspalum notatum var. saurae</name>
    <dbReference type="NCBI Taxonomy" id="547442"/>
    <lineage>
        <taxon>Eukaryota</taxon>
        <taxon>Viridiplantae</taxon>
        <taxon>Streptophyta</taxon>
        <taxon>Embryophyta</taxon>
        <taxon>Tracheophyta</taxon>
        <taxon>Spermatophyta</taxon>
        <taxon>Magnoliopsida</taxon>
        <taxon>Liliopsida</taxon>
        <taxon>Poales</taxon>
        <taxon>Poaceae</taxon>
        <taxon>PACMAD clade</taxon>
        <taxon>Panicoideae</taxon>
        <taxon>Andropogonodae</taxon>
        <taxon>Paspaleae</taxon>
        <taxon>Paspalinae</taxon>
        <taxon>Paspalum</taxon>
    </lineage>
</organism>
<reference evidence="6 7" key="1">
    <citation type="submission" date="2024-02" db="EMBL/GenBank/DDBJ databases">
        <title>High-quality chromosome-scale genome assembly of Pensacola bahiagrass (Paspalum notatum Flugge var. saurae).</title>
        <authorList>
            <person name="Vega J.M."/>
            <person name="Podio M."/>
            <person name="Orjuela J."/>
            <person name="Siena L.A."/>
            <person name="Pessino S.C."/>
            <person name="Combes M.C."/>
            <person name="Mariac C."/>
            <person name="Albertini E."/>
            <person name="Pupilli F."/>
            <person name="Ortiz J.P.A."/>
            <person name="Leblanc O."/>
        </authorList>
    </citation>
    <scope>NUCLEOTIDE SEQUENCE [LARGE SCALE GENOMIC DNA]</scope>
    <source>
        <strain evidence="6">R1</strain>
        <tissue evidence="6">Leaf</tissue>
    </source>
</reference>
<dbReference type="InterPro" id="IPR058353">
    <property type="entry name" value="DUF8040"/>
</dbReference>
<dbReference type="PANTHER" id="PTHR47906">
    <property type="entry name" value="OSJNBB0050O03.9 PROTEIN-RELATED"/>
    <property type="match status" value="1"/>
</dbReference>
<evidence type="ECO:0000256" key="2">
    <source>
        <dbReference type="ARBA" id="ARBA00022723"/>
    </source>
</evidence>
<proteinExistence type="predicted"/>
<dbReference type="InterPro" id="IPR027806">
    <property type="entry name" value="HARBI1_dom"/>
</dbReference>
<dbReference type="EMBL" id="CP144752">
    <property type="protein sequence ID" value="WVZ88469.1"/>
    <property type="molecule type" value="Genomic_DNA"/>
</dbReference>
<sequence length="742" mass="84644">MGSAATKSEEKKRKVLAFLVLLLVFWWRNQNDKRCRAKYVKYGPLLQRDIWHTSELIRLIDTSDRICIRELRMSRPVFYKLCARLRDGAVIEEQVAVFLKIVGQYHTQSSVAVALWRSGWTVSKYFNVVLRAIMKLAPELIYARSTSTHPKITNSPNIFYPYFEGCIGALDGTHVRACVPAKSVDRFRGRKSYPTQNVLAVVDFDLCFTYVLSGWEGSAHDSLVLQDALSRPNGLKIPEGNNGFWKLLRSLHKKSWTLHLILTLDVEKFYLADAGYATRPGILPPYRGVRYHLKEFQGAHDPECPKELFNHRHSQLRTTKRAFGALKNRFKILSNKPFVPLKSQAKVVIACCALHNWILDNGPDEFIYDEPTWYDHLPRSKNRVSDREADVREWAAKRDAIAQQIIATKNNDGNDAISHKKYKTWTDDTTEFMLQWYIDYQKDKPTTFGWKQQHHHQCAEALNARFGIGTNRNQVHRHYRQFKEKWNWIKEVLGKRGNGFDAAACKFNIPYSEKSPSNLGTAKYNYLTRPIKFFGLMKELFGASVKANGSLAIDQSTLDAEDGTDKSGSDQSFTAEHGENDSNTIAGSRTPLFGSISSMKRKNMKVSVKKHTKDKAKRARPSKDDEISASIVMLANSIASSGAAPTDLYTNLWKRIEDIPFPPRNKVDIAAHLSKPEQVYLRNYLNASFGTWVIDYLGDKYGDSIGYGAEYGSSVQIWLLDLCILDSRGPGTNLEMKKRQEI</sequence>
<evidence type="ECO:0000313" key="7">
    <source>
        <dbReference type="Proteomes" id="UP001341281"/>
    </source>
</evidence>
<comment type="cofactor">
    <cofactor evidence="1">
        <name>a divalent metal cation</name>
        <dbReference type="ChEBI" id="CHEBI:60240"/>
    </cofactor>
</comment>
<evidence type="ECO:0000256" key="1">
    <source>
        <dbReference type="ARBA" id="ARBA00001968"/>
    </source>
</evidence>
<keyword evidence="7" id="KW-1185">Reference proteome</keyword>
<dbReference type="PANTHER" id="PTHR47906:SF3">
    <property type="entry name" value="EXPRESSED PROTEIN"/>
    <property type="match status" value="1"/>
</dbReference>
<evidence type="ECO:0000259" key="4">
    <source>
        <dbReference type="Pfam" id="PF13359"/>
    </source>
</evidence>
<evidence type="ECO:0000256" key="3">
    <source>
        <dbReference type="SAM" id="MobiDB-lite"/>
    </source>
</evidence>
<feature type="domain" description="DUF8040" evidence="5">
    <location>
        <begin position="59"/>
        <end position="135"/>
    </location>
</feature>
<protein>
    <recommendedName>
        <fullName evidence="8">Transposase</fullName>
    </recommendedName>
</protein>
<keyword evidence="2" id="KW-0479">Metal-binding</keyword>
<dbReference type="Pfam" id="PF26138">
    <property type="entry name" value="DUF8040"/>
    <property type="match status" value="1"/>
</dbReference>
<dbReference type="Proteomes" id="UP001341281">
    <property type="component" value="Chromosome 08"/>
</dbReference>
<gene>
    <name evidence="6" type="ORF">U9M48_034989</name>
</gene>
<feature type="region of interest" description="Disordered" evidence="3">
    <location>
        <begin position="558"/>
        <end position="594"/>
    </location>
</feature>
<dbReference type="AlphaFoldDB" id="A0AAQ3UA67"/>
<name>A0AAQ3UA67_PASNO</name>